<accession>A0A813L3U7</accession>
<name>A0A813L3U7_POLGL</name>
<sequence>MTSAAPVGLPFISTVQPCEKPGAGSRPGSASGTRPGSSAAKRQNSMTRLPDEVSVREKSRPSVISVGAEAPSPKGTPNAGSTPKSNFGSSFSGLDSFDRPSSSSSTTRRQGGILRLSDEACAPRSAELVGLGSSSRSASRSGSRPGSAAQNLNPSPSTGMVR</sequence>
<evidence type="ECO:0000313" key="3">
    <source>
        <dbReference type="Proteomes" id="UP000626109"/>
    </source>
</evidence>
<protein>
    <submittedName>
        <fullName evidence="2">Uncharacterized protein</fullName>
    </submittedName>
</protein>
<evidence type="ECO:0000313" key="2">
    <source>
        <dbReference type="EMBL" id="CAE8719279.1"/>
    </source>
</evidence>
<feature type="compositionally biased region" description="Low complexity" evidence="1">
    <location>
        <begin position="132"/>
        <end position="149"/>
    </location>
</feature>
<feature type="compositionally biased region" description="Low complexity" evidence="1">
    <location>
        <begin position="85"/>
        <end position="109"/>
    </location>
</feature>
<feature type="compositionally biased region" description="Low complexity" evidence="1">
    <location>
        <begin position="21"/>
        <end position="40"/>
    </location>
</feature>
<comment type="caution">
    <text evidence="2">The sequence shown here is derived from an EMBL/GenBank/DDBJ whole genome shotgun (WGS) entry which is preliminary data.</text>
</comment>
<organism evidence="2 3">
    <name type="scientific">Polarella glacialis</name>
    <name type="common">Dinoflagellate</name>
    <dbReference type="NCBI Taxonomy" id="89957"/>
    <lineage>
        <taxon>Eukaryota</taxon>
        <taxon>Sar</taxon>
        <taxon>Alveolata</taxon>
        <taxon>Dinophyceae</taxon>
        <taxon>Suessiales</taxon>
        <taxon>Suessiaceae</taxon>
        <taxon>Polarella</taxon>
    </lineage>
</organism>
<dbReference type="AlphaFoldDB" id="A0A813L3U7"/>
<evidence type="ECO:0000256" key="1">
    <source>
        <dbReference type="SAM" id="MobiDB-lite"/>
    </source>
</evidence>
<feature type="non-terminal residue" evidence="2">
    <location>
        <position position="162"/>
    </location>
</feature>
<reference evidence="2" key="1">
    <citation type="submission" date="2021-02" db="EMBL/GenBank/DDBJ databases">
        <authorList>
            <person name="Dougan E. K."/>
            <person name="Rhodes N."/>
            <person name="Thang M."/>
            <person name="Chan C."/>
        </authorList>
    </citation>
    <scope>NUCLEOTIDE SEQUENCE</scope>
</reference>
<feature type="compositionally biased region" description="Polar residues" evidence="1">
    <location>
        <begin position="150"/>
        <end position="162"/>
    </location>
</feature>
<gene>
    <name evidence="2" type="ORF">PGLA2088_LOCUS40557</name>
</gene>
<feature type="region of interest" description="Disordered" evidence="1">
    <location>
        <begin position="1"/>
        <end position="162"/>
    </location>
</feature>
<feature type="compositionally biased region" description="Basic and acidic residues" evidence="1">
    <location>
        <begin position="49"/>
        <end position="60"/>
    </location>
</feature>
<proteinExistence type="predicted"/>
<dbReference type="Proteomes" id="UP000626109">
    <property type="component" value="Unassembled WGS sequence"/>
</dbReference>
<dbReference type="EMBL" id="CAJNNW010033508">
    <property type="protein sequence ID" value="CAE8719279.1"/>
    <property type="molecule type" value="Genomic_DNA"/>
</dbReference>